<evidence type="ECO:0000313" key="4">
    <source>
        <dbReference type="EMBL" id="MDO5977015.1"/>
    </source>
</evidence>
<dbReference type="SMART" id="SM00028">
    <property type="entry name" value="TPR"/>
    <property type="match status" value="2"/>
</dbReference>
<keyword evidence="5" id="KW-1185">Reference proteome</keyword>
<proteinExistence type="predicted"/>
<feature type="coiled-coil region" evidence="2">
    <location>
        <begin position="178"/>
        <end position="205"/>
    </location>
</feature>
<evidence type="ECO:0000256" key="1">
    <source>
        <dbReference type="PROSITE-ProRule" id="PRU00339"/>
    </source>
</evidence>
<evidence type="ECO:0008006" key="6">
    <source>
        <dbReference type="Google" id="ProtNLM"/>
    </source>
</evidence>
<dbReference type="EMBL" id="JAUOEL010000011">
    <property type="protein sequence ID" value="MDO5977015.1"/>
    <property type="molecule type" value="Genomic_DNA"/>
</dbReference>
<feature type="signal peptide" evidence="3">
    <location>
        <begin position="1"/>
        <end position="20"/>
    </location>
</feature>
<keyword evidence="1" id="KW-0802">TPR repeat</keyword>
<feature type="repeat" description="TPR" evidence="1">
    <location>
        <begin position="337"/>
        <end position="370"/>
    </location>
</feature>
<evidence type="ECO:0000256" key="2">
    <source>
        <dbReference type="SAM" id="Coils"/>
    </source>
</evidence>
<sequence>MKTKITLLTLLFIGLNISFAQQEEQLEECKNKLSIFHEYVKAKNFDAAYDPWMAVRNECPKFNNAIYVDGDKILNHKIKNATGADKIPFINDLLKLWKEKETHFASRTPKGKYAAMACQLMYNNRDVLNKTDEELYECYDAAYKLDKATFTNPKSLYTYFSLMVDLYDAKKKPAKDLFNKYDDVVEKVEEEVKNYSLKLNKLIEKEDAGTELTKKEGRYKRSYESYLKNYDLISGSIDQKLGDRANCENLIPLYKKDFEENKNNAVWLQRAARKMSEKECTGDPLFFQLVNAYHELSPSANSAYYLGILKDKQKKSNEAIKFYEQAISLETDNFKKAKLYNTIALKLKAKRNYGKARNYFRQSLKLNPSNGRPYLSIAGMYAASANNCGDTNFNKRAVYWLAAQEARKAGRVDPTQKKNAAKSVANYSAKAPQKSEIFSKGNSGQVIKIGCWIGASVTVPKI</sequence>
<protein>
    <recommendedName>
        <fullName evidence="6">Tetratricopeptide repeat protein</fullName>
    </recommendedName>
</protein>
<organism evidence="4 5">
    <name type="scientific">Flavivirga jejuensis</name>
    <dbReference type="NCBI Taxonomy" id="870487"/>
    <lineage>
        <taxon>Bacteria</taxon>
        <taxon>Pseudomonadati</taxon>
        <taxon>Bacteroidota</taxon>
        <taxon>Flavobacteriia</taxon>
        <taxon>Flavobacteriales</taxon>
        <taxon>Flavobacteriaceae</taxon>
        <taxon>Flavivirga</taxon>
    </lineage>
</organism>
<dbReference type="Proteomes" id="UP001176806">
    <property type="component" value="Unassembled WGS sequence"/>
</dbReference>
<evidence type="ECO:0000256" key="3">
    <source>
        <dbReference type="SAM" id="SignalP"/>
    </source>
</evidence>
<feature type="repeat" description="TPR" evidence="1">
    <location>
        <begin position="300"/>
        <end position="333"/>
    </location>
</feature>
<accession>A0ABT8WV03</accession>
<evidence type="ECO:0000313" key="5">
    <source>
        <dbReference type="Proteomes" id="UP001176806"/>
    </source>
</evidence>
<feature type="chain" id="PRO_5045490350" description="Tetratricopeptide repeat protein" evidence="3">
    <location>
        <begin position="21"/>
        <end position="462"/>
    </location>
</feature>
<gene>
    <name evidence="4" type="ORF">Q4Q40_22690</name>
</gene>
<keyword evidence="3" id="KW-0732">Signal</keyword>
<dbReference type="SUPFAM" id="SSF48452">
    <property type="entry name" value="TPR-like"/>
    <property type="match status" value="1"/>
</dbReference>
<reference evidence="4" key="1">
    <citation type="submission" date="2023-07" db="EMBL/GenBank/DDBJ databases">
        <title>Two novel species in the genus Flavivirga.</title>
        <authorList>
            <person name="Kwon K."/>
        </authorList>
    </citation>
    <scope>NUCLEOTIDE SEQUENCE</scope>
    <source>
        <strain evidence="4">KACC 14158</strain>
    </source>
</reference>
<dbReference type="InterPro" id="IPR011990">
    <property type="entry name" value="TPR-like_helical_dom_sf"/>
</dbReference>
<dbReference type="RefSeq" id="WP_303304348.1">
    <property type="nucleotide sequence ID" value="NZ_BAABDA010000003.1"/>
</dbReference>
<keyword evidence="2" id="KW-0175">Coiled coil</keyword>
<comment type="caution">
    <text evidence="4">The sequence shown here is derived from an EMBL/GenBank/DDBJ whole genome shotgun (WGS) entry which is preliminary data.</text>
</comment>
<dbReference type="PROSITE" id="PS50005">
    <property type="entry name" value="TPR"/>
    <property type="match status" value="2"/>
</dbReference>
<name>A0ABT8WV03_9FLAO</name>
<dbReference type="Gene3D" id="1.25.40.10">
    <property type="entry name" value="Tetratricopeptide repeat domain"/>
    <property type="match status" value="1"/>
</dbReference>
<dbReference type="InterPro" id="IPR019734">
    <property type="entry name" value="TPR_rpt"/>
</dbReference>